<dbReference type="OrthoDB" id="6418165at2759"/>
<name>A0A7T8HJI2_CALRO</name>
<organism evidence="1 2">
    <name type="scientific">Caligus rogercresseyi</name>
    <name type="common">Sea louse</name>
    <dbReference type="NCBI Taxonomy" id="217165"/>
    <lineage>
        <taxon>Eukaryota</taxon>
        <taxon>Metazoa</taxon>
        <taxon>Ecdysozoa</taxon>
        <taxon>Arthropoda</taxon>
        <taxon>Crustacea</taxon>
        <taxon>Multicrustacea</taxon>
        <taxon>Hexanauplia</taxon>
        <taxon>Copepoda</taxon>
        <taxon>Siphonostomatoida</taxon>
        <taxon>Caligidae</taxon>
        <taxon>Caligus</taxon>
    </lineage>
</organism>
<proteinExistence type="predicted"/>
<evidence type="ECO:0000313" key="1">
    <source>
        <dbReference type="EMBL" id="QQP51089.1"/>
    </source>
</evidence>
<accession>A0A7T8HJI2</accession>
<reference evidence="2" key="1">
    <citation type="submission" date="2021-01" db="EMBL/GenBank/DDBJ databases">
        <title>Caligus Genome Assembly.</title>
        <authorList>
            <person name="Gallardo-Escarate C."/>
        </authorList>
    </citation>
    <scope>NUCLEOTIDE SEQUENCE [LARGE SCALE GENOMIC DNA]</scope>
</reference>
<dbReference type="AlphaFoldDB" id="A0A7T8HJI2"/>
<feature type="non-terminal residue" evidence="1">
    <location>
        <position position="1"/>
    </location>
</feature>
<keyword evidence="2" id="KW-1185">Reference proteome</keyword>
<dbReference type="Proteomes" id="UP000595437">
    <property type="component" value="Chromosome 8"/>
</dbReference>
<gene>
    <name evidence="1" type="ORF">FKW44_012315</name>
</gene>
<sequence length="78" mass="8295">SENDFSAEEEGDEHGSVLGQYKALRVIITVTYSVAGDFKFAADIATEDTPPSPVPPAPLPKFMYDISEGSGVYGPALM</sequence>
<dbReference type="EMBL" id="CP045897">
    <property type="protein sequence ID" value="QQP51089.1"/>
    <property type="molecule type" value="Genomic_DNA"/>
</dbReference>
<evidence type="ECO:0000313" key="2">
    <source>
        <dbReference type="Proteomes" id="UP000595437"/>
    </source>
</evidence>
<protein>
    <submittedName>
        <fullName evidence="1">Cuticular protein hypothetical 5</fullName>
    </submittedName>
</protein>